<protein>
    <submittedName>
        <fullName evidence="5">Glycosyltransferase</fullName>
    </submittedName>
</protein>
<feature type="domain" description="Glycosyltransferase 2-like" evidence="4">
    <location>
        <begin position="24"/>
        <end position="174"/>
    </location>
</feature>
<dbReference type="InterPro" id="IPR029044">
    <property type="entry name" value="Nucleotide-diphossugar_trans"/>
</dbReference>
<sequence>MIADLAVDRILFDKIKPSASTKVCVIVPVRNEAECLWETLEALRLQEDNSGNRLPSDVYEVLVLVNNTTDNSFEIAEKYAALYPSFRLAAEEIWQEGDRANIGTVRRLLMDDAYRRLMLTGNQNGIIASTDGDTTVDSRWICNIIAEIEKGNDAVGGRILTEKEGGTSRLYHLRDVTYRCLLAQAESLIDPRQHNPFPCHFQYFGANMAVTCSMYNQAGRLPQVPFLEDMAFHKALMLQDARIRRSFEVKVYTSSRVDGRVSIGFSEQLRRWMNEDEARIPQMVEDVTPVLLMFEIRAQLRQCWNDYVEKRIVRRDELSSIAAKLNIKVEWLHSQLISSTYFGGLWDVINLLVGNREPELQPIHEAIDQLRLFIKSRKTNAFQTSPSDMFVRAGRASA</sequence>
<comment type="similarity">
    <text evidence="1">Belongs to the glycosyltransferase 2 family.</text>
</comment>
<evidence type="ECO:0000313" key="6">
    <source>
        <dbReference type="Proteomes" id="UP000294850"/>
    </source>
</evidence>
<dbReference type="EMBL" id="SMFL01000012">
    <property type="protein sequence ID" value="TDE11276.1"/>
    <property type="molecule type" value="Genomic_DNA"/>
</dbReference>
<dbReference type="SUPFAM" id="SSF53448">
    <property type="entry name" value="Nucleotide-diphospho-sugar transferases"/>
    <property type="match status" value="1"/>
</dbReference>
<dbReference type="Gene3D" id="3.90.550.10">
    <property type="entry name" value="Spore Coat Polysaccharide Biosynthesis Protein SpsA, Chain A"/>
    <property type="match status" value="1"/>
</dbReference>
<keyword evidence="6" id="KW-1185">Reference proteome</keyword>
<gene>
    <name evidence="5" type="ORF">E0F88_25525</name>
</gene>
<reference evidence="5 6" key="1">
    <citation type="submission" date="2019-03" db="EMBL/GenBank/DDBJ databases">
        <title>Dyadobacter AR-3-6 sp. nov., isolated from arctic soil.</title>
        <authorList>
            <person name="Chaudhary D.K."/>
        </authorList>
    </citation>
    <scope>NUCLEOTIDE SEQUENCE [LARGE SCALE GENOMIC DNA]</scope>
    <source>
        <strain evidence="5 6">AR-3-6</strain>
    </source>
</reference>
<evidence type="ECO:0000256" key="2">
    <source>
        <dbReference type="ARBA" id="ARBA00022676"/>
    </source>
</evidence>
<dbReference type="AlphaFoldDB" id="A0A4R5DC33"/>
<dbReference type="OrthoDB" id="114108at2"/>
<proteinExistence type="inferred from homology"/>
<comment type="caution">
    <text evidence="5">The sequence shown here is derived from an EMBL/GenBank/DDBJ whole genome shotgun (WGS) entry which is preliminary data.</text>
</comment>
<keyword evidence="3 5" id="KW-0808">Transferase</keyword>
<name>A0A4R5DC33_9BACT</name>
<dbReference type="Pfam" id="PF00535">
    <property type="entry name" value="Glycos_transf_2"/>
    <property type="match status" value="1"/>
</dbReference>
<dbReference type="PANTHER" id="PTHR43630">
    <property type="entry name" value="POLY-BETA-1,6-N-ACETYL-D-GLUCOSAMINE SYNTHASE"/>
    <property type="match status" value="1"/>
</dbReference>
<evidence type="ECO:0000256" key="3">
    <source>
        <dbReference type="ARBA" id="ARBA00022679"/>
    </source>
</evidence>
<evidence type="ECO:0000313" key="5">
    <source>
        <dbReference type="EMBL" id="TDE11276.1"/>
    </source>
</evidence>
<accession>A0A4R5DC33</accession>
<dbReference type="GO" id="GO:0016757">
    <property type="term" value="F:glycosyltransferase activity"/>
    <property type="evidence" value="ECO:0007669"/>
    <property type="project" value="UniProtKB-KW"/>
</dbReference>
<organism evidence="5 6">
    <name type="scientific">Dyadobacter psychrotolerans</name>
    <dbReference type="NCBI Taxonomy" id="2541721"/>
    <lineage>
        <taxon>Bacteria</taxon>
        <taxon>Pseudomonadati</taxon>
        <taxon>Bacteroidota</taxon>
        <taxon>Cytophagia</taxon>
        <taxon>Cytophagales</taxon>
        <taxon>Spirosomataceae</taxon>
        <taxon>Dyadobacter</taxon>
    </lineage>
</organism>
<dbReference type="PANTHER" id="PTHR43630:SF1">
    <property type="entry name" value="POLY-BETA-1,6-N-ACETYL-D-GLUCOSAMINE SYNTHASE"/>
    <property type="match status" value="1"/>
</dbReference>
<dbReference type="InterPro" id="IPR001173">
    <property type="entry name" value="Glyco_trans_2-like"/>
</dbReference>
<dbReference type="RefSeq" id="WP_131961123.1">
    <property type="nucleotide sequence ID" value="NZ_SMFL01000012.1"/>
</dbReference>
<keyword evidence="2" id="KW-0328">Glycosyltransferase</keyword>
<evidence type="ECO:0000259" key="4">
    <source>
        <dbReference type="Pfam" id="PF00535"/>
    </source>
</evidence>
<dbReference type="Proteomes" id="UP000294850">
    <property type="component" value="Unassembled WGS sequence"/>
</dbReference>
<evidence type="ECO:0000256" key="1">
    <source>
        <dbReference type="ARBA" id="ARBA00006739"/>
    </source>
</evidence>